<keyword evidence="2" id="KW-0121">Carboxypeptidase</keyword>
<reference evidence="7 8" key="1">
    <citation type="journal article" date="2014" name="BMC Genomics">
        <title>A genomic perspective on a new bacterial genus and species from the Alcaligenaceae family, Basilea psittacipulmonis.</title>
        <authorList>
            <person name="Whiteson K.L."/>
            <person name="Hernandez D."/>
            <person name="Lazarevic V."/>
            <person name="Gaia N."/>
            <person name="Farinelli L."/>
            <person name="Francois P."/>
            <person name="Pilo P."/>
            <person name="Frey J."/>
            <person name="Schrenzel J."/>
        </authorList>
    </citation>
    <scope>NUCLEOTIDE SEQUENCE [LARGE SCALE GENOMIC DNA]</scope>
    <source>
        <strain evidence="7 8">DSM 24701</strain>
    </source>
</reference>
<sequence>MKEKIDKVKYRSQECHLIMLGAFVLVMMYFVYIQIWQRDLYVSQGNIRFLNTIEIPATRGKIIDANGDILASSIPVVSVWSDRSLTIGAPEEKLRALAKILDMKYSELQTKLLVKRNFIPIKRQVILEKKDEIKALKIPGIQFINESKRYYPQANLFAHMVGFTNMEGVGAEGIELRYEKDLQGTPGIKTVLRNRMGQIIDDPQNFEPEKNGQDIKLTVDSRIQYLVANILRDAIKEYDAASGGAIVIDVKTGHILAMVSLPDYNPNNLQERRGSKLRNRVITDVFEPGSIIKPLVAALALDSKAITTRTLFDTGNGRYVYQGSVITDVSRHNGVLDVAGIIRRSSNIGMTMISERLTAEQMWSVFNALGLGTTPSIAFPGAASGILRPWQKWRLIEKATMSYGYGLSVSLLQIAQAYTALARGGDMITVGLGPKDDHPSTVKVFSSEVSRQIIDMMAAAVSHEGGNNVQQYSPNYRIAGKSGTARKIVNKEYSKTDYRASFVAIAPVQHPKIVVAVTIDRPLKKNYYGSVVSGPVAAKIIDGTLRYLSVPPEPPEDKTSTATQ</sequence>
<organism evidence="7 8">
    <name type="scientific">Basilea psittacipulmonis DSM 24701</name>
    <dbReference type="NCBI Taxonomy" id="1072685"/>
    <lineage>
        <taxon>Bacteria</taxon>
        <taxon>Pseudomonadati</taxon>
        <taxon>Pseudomonadota</taxon>
        <taxon>Betaproteobacteria</taxon>
        <taxon>Burkholderiales</taxon>
        <taxon>Alcaligenaceae</taxon>
        <taxon>Basilea</taxon>
    </lineage>
</organism>
<dbReference type="InterPro" id="IPR012338">
    <property type="entry name" value="Beta-lactam/transpept-like"/>
</dbReference>
<dbReference type="InterPro" id="IPR050515">
    <property type="entry name" value="Beta-lactam/transpept"/>
</dbReference>
<comment type="subcellular location">
    <subcellularLocation>
        <location evidence="1">Membrane</location>
    </subcellularLocation>
</comment>
<evidence type="ECO:0000256" key="3">
    <source>
        <dbReference type="ARBA" id="ARBA00023136"/>
    </source>
</evidence>
<evidence type="ECO:0000259" key="6">
    <source>
        <dbReference type="Pfam" id="PF03717"/>
    </source>
</evidence>
<keyword evidence="7" id="KW-0131">Cell cycle</keyword>
<protein>
    <submittedName>
        <fullName evidence="7">Cell division protein</fullName>
    </submittedName>
</protein>
<dbReference type="Gene3D" id="3.90.1310.10">
    <property type="entry name" value="Penicillin-binding protein 2a (Domain 2)"/>
    <property type="match status" value="1"/>
</dbReference>
<dbReference type="HOGENOM" id="CLU_009289_6_2_4"/>
<dbReference type="GO" id="GO:0071555">
    <property type="term" value="P:cell wall organization"/>
    <property type="evidence" value="ECO:0007669"/>
    <property type="project" value="TreeGrafter"/>
</dbReference>
<evidence type="ECO:0000256" key="1">
    <source>
        <dbReference type="ARBA" id="ARBA00004370"/>
    </source>
</evidence>
<accession>A0A077DBV0</accession>
<dbReference type="GO" id="GO:0008658">
    <property type="term" value="F:penicillin binding"/>
    <property type="evidence" value="ECO:0007669"/>
    <property type="project" value="InterPro"/>
</dbReference>
<dbReference type="STRING" id="1072685.IX83_02380"/>
<dbReference type="AlphaFoldDB" id="A0A077DBV0"/>
<dbReference type="Proteomes" id="UP000028945">
    <property type="component" value="Chromosome"/>
</dbReference>
<keyword evidence="2" id="KW-0645">Protease</keyword>
<keyword evidence="7" id="KW-0132">Cell division</keyword>
<dbReference type="EMBL" id="CP009238">
    <property type="protein sequence ID" value="AIL32315.1"/>
    <property type="molecule type" value="Genomic_DNA"/>
</dbReference>
<evidence type="ECO:0000259" key="5">
    <source>
        <dbReference type="Pfam" id="PF00905"/>
    </source>
</evidence>
<dbReference type="GO" id="GO:0004180">
    <property type="term" value="F:carboxypeptidase activity"/>
    <property type="evidence" value="ECO:0007669"/>
    <property type="project" value="UniProtKB-KW"/>
</dbReference>
<keyword evidence="2" id="KW-0378">Hydrolase</keyword>
<dbReference type="PANTHER" id="PTHR30627">
    <property type="entry name" value="PEPTIDOGLYCAN D,D-TRANSPEPTIDASE"/>
    <property type="match status" value="1"/>
</dbReference>
<dbReference type="SUPFAM" id="SSF56519">
    <property type="entry name" value="Penicillin binding protein dimerisation domain"/>
    <property type="match status" value="1"/>
</dbReference>
<dbReference type="KEGG" id="bpsi:IX83_02380"/>
<evidence type="ECO:0000256" key="2">
    <source>
        <dbReference type="ARBA" id="ARBA00022645"/>
    </source>
</evidence>
<evidence type="ECO:0000313" key="7">
    <source>
        <dbReference type="EMBL" id="AIL32315.1"/>
    </source>
</evidence>
<name>A0A077DBV0_9BURK</name>
<dbReference type="InterPro" id="IPR001460">
    <property type="entry name" value="PCN-bd_Tpept"/>
</dbReference>
<dbReference type="InterPro" id="IPR005311">
    <property type="entry name" value="PBP_dimer"/>
</dbReference>
<evidence type="ECO:0000313" key="8">
    <source>
        <dbReference type="Proteomes" id="UP000028945"/>
    </source>
</evidence>
<keyword evidence="3 4" id="KW-0472">Membrane</keyword>
<dbReference type="Gene3D" id="3.30.450.330">
    <property type="match status" value="1"/>
</dbReference>
<dbReference type="PANTHER" id="PTHR30627:SF1">
    <property type="entry name" value="PEPTIDOGLYCAN D,D-TRANSPEPTIDASE FTSI"/>
    <property type="match status" value="1"/>
</dbReference>
<dbReference type="Gene3D" id="3.40.710.10">
    <property type="entry name" value="DD-peptidase/beta-lactamase superfamily"/>
    <property type="match status" value="1"/>
</dbReference>
<dbReference type="SUPFAM" id="SSF56601">
    <property type="entry name" value="beta-lactamase/transpeptidase-like"/>
    <property type="match status" value="1"/>
</dbReference>
<keyword evidence="4" id="KW-0812">Transmembrane</keyword>
<keyword evidence="4" id="KW-1133">Transmembrane helix</keyword>
<dbReference type="eggNOG" id="COG0768">
    <property type="taxonomic scope" value="Bacteria"/>
</dbReference>
<proteinExistence type="predicted"/>
<keyword evidence="8" id="KW-1185">Reference proteome</keyword>
<dbReference type="GO" id="GO:0005886">
    <property type="term" value="C:plasma membrane"/>
    <property type="evidence" value="ECO:0007669"/>
    <property type="project" value="TreeGrafter"/>
</dbReference>
<dbReference type="Pfam" id="PF03717">
    <property type="entry name" value="PBP_dimer"/>
    <property type="match status" value="1"/>
</dbReference>
<dbReference type="Pfam" id="PF00905">
    <property type="entry name" value="Transpeptidase"/>
    <property type="match status" value="1"/>
</dbReference>
<gene>
    <name evidence="7" type="ORF">IX83_02380</name>
</gene>
<feature type="domain" description="Penicillin-binding protein dimerisation" evidence="6">
    <location>
        <begin position="55"/>
        <end position="201"/>
    </location>
</feature>
<feature type="transmembrane region" description="Helical" evidence="4">
    <location>
        <begin position="16"/>
        <end position="36"/>
    </location>
</feature>
<dbReference type="GO" id="GO:0051301">
    <property type="term" value="P:cell division"/>
    <property type="evidence" value="ECO:0007669"/>
    <property type="project" value="UniProtKB-KW"/>
</dbReference>
<feature type="domain" description="Penicillin-binding protein transpeptidase" evidence="5">
    <location>
        <begin position="243"/>
        <end position="541"/>
    </location>
</feature>
<evidence type="ECO:0000256" key="4">
    <source>
        <dbReference type="SAM" id="Phobius"/>
    </source>
</evidence>
<dbReference type="InterPro" id="IPR036138">
    <property type="entry name" value="PBP_dimer_sf"/>
</dbReference>